<sequence length="190" mass="22213">MEYIKYDFFDRSIIDFVVRENYKHHQVFYDDDIVMCEIDKIYTEEQSYDGKKTFISIDENGEINGAIRVIKWNYKDILPIQKIFNINPIDLMLNDGYGVYHIGRFAIRKEKHSIRTFKTLMMLAIEEVLKEEKSFAIAECDAKLLKTLKILGVEIIRLSESASYLGSETIPVLLPYDGLKNFYNTVDLLG</sequence>
<evidence type="ECO:0008006" key="3">
    <source>
        <dbReference type="Google" id="ProtNLM"/>
    </source>
</evidence>
<dbReference type="KEGG" id="bpor:BPO_2119"/>
<dbReference type="Gene3D" id="3.40.630.30">
    <property type="match status" value="1"/>
</dbReference>
<evidence type="ECO:0000313" key="1">
    <source>
        <dbReference type="EMBL" id="WOC52766.1"/>
    </source>
</evidence>
<dbReference type="RefSeq" id="WP_327984111.1">
    <property type="nucleotide sequence ID" value="NZ_CP136426.1"/>
</dbReference>
<protein>
    <recommendedName>
        <fullName evidence="3">GNAT family N-acetyltransferase</fullName>
    </recommendedName>
</protein>
<accession>A0AAU0F489</accession>
<dbReference type="InterPro" id="IPR016181">
    <property type="entry name" value="Acyl_CoA_acyltransferase"/>
</dbReference>
<gene>
    <name evidence="1" type="ORF">BPO_2119</name>
</gene>
<reference evidence="1" key="1">
    <citation type="submission" date="2023-10" db="EMBL/GenBank/DDBJ databases">
        <title>Characterization and whole genome sequencing of a novel strain of Bergeyella porcorum QD2021 isolated from pig.</title>
        <authorList>
            <person name="Liu G."/>
            <person name="Chen C."/>
            <person name="Han X."/>
        </authorList>
    </citation>
    <scope>NUCLEOTIDE SEQUENCE</scope>
    <source>
        <strain evidence="1">QD2021</strain>
    </source>
</reference>
<dbReference type="AlphaFoldDB" id="A0AAU0F489"/>
<proteinExistence type="predicted"/>
<dbReference type="EMBL" id="CP136426">
    <property type="protein sequence ID" value="WOC52766.1"/>
    <property type="molecule type" value="Genomic_DNA"/>
</dbReference>
<name>A0AAU0F489_9FLAO</name>
<dbReference type="Proteomes" id="UP001432059">
    <property type="component" value="Chromosome"/>
</dbReference>
<organism evidence="1 2">
    <name type="scientific">Bergeyella porcorum</name>
    <dbReference type="NCBI Taxonomy" id="1735111"/>
    <lineage>
        <taxon>Bacteria</taxon>
        <taxon>Pseudomonadati</taxon>
        <taxon>Bacteroidota</taxon>
        <taxon>Flavobacteriia</taxon>
        <taxon>Flavobacteriales</taxon>
        <taxon>Weeksellaceae</taxon>
        <taxon>Bergeyella</taxon>
    </lineage>
</organism>
<evidence type="ECO:0000313" key="2">
    <source>
        <dbReference type="Proteomes" id="UP001432059"/>
    </source>
</evidence>
<keyword evidence="2" id="KW-1185">Reference proteome</keyword>
<dbReference type="SUPFAM" id="SSF55729">
    <property type="entry name" value="Acyl-CoA N-acyltransferases (Nat)"/>
    <property type="match status" value="1"/>
</dbReference>